<dbReference type="SUPFAM" id="SSF51905">
    <property type="entry name" value="FAD/NAD(P)-binding domain"/>
    <property type="match status" value="1"/>
</dbReference>
<dbReference type="Gene3D" id="2.40.30.10">
    <property type="entry name" value="Translation factors"/>
    <property type="match status" value="1"/>
</dbReference>
<evidence type="ECO:0000256" key="1">
    <source>
        <dbReference type="ARBA" id="ARBA00001974"/>
    </source>
</evidence>
<organism evidence="6 7">
    <name type="scientific">Campylobacter mucosalis CCUG 21559</name>
    <dbReference type="NCBI Taxonomy" id="1032067"/>
    <lineage>
        <taxon>Bacteria</taxon>
        <taxon>Pseudomonadati</taxon>
        <taxon>Campylobacterota</taxon>
        <taxon>Epsilonproteobacteria</taxon>
        <taxon>Campylobacterales</taxon>
        <taxon>Campylobacteraceae</taxon>
        <taxon>Campylobacter</taxon>
    </lineage>
</organism>
<evidence type="ECO:0000313" key="6">
    <source>
        <dbReference type="EMBL" id="QCD44228.1"/>
    </source>
</evidence>
<comment type="cofactor">
    <cofactor evidence="1">
        <name>FAD</name>
        <dbReference type="ChEBI" id="CHEBI:57692"/>
    </cofactor>
</comment>
<dbReference type="PANTHER" id="PTHR42887">
    <property type="entry name" value="OS12G0638800 PROTEIN"/>
    <property type="match status" value="1"/>
</dbReference>
<dbReference type="PANTHER" id="PTHR42887:SF2">
    <property type="entry name" value="OS12G0638800 PROTEIN"/>
    <property type="match status" value="1"/>
</dbReference>
<keyword evidence="3" id="KW-0274">FAD</keyword>
<keyword evidence="2" id="KW-0285">Flavoprotein</keyword>
<gene>
    <name evidence="6" type="ORF">CMUC_0415</name>
</gene>
<dbReference type="Gene3D" id="1.10.8.260">
    <property type="entry name" value="HI0933 insert domain-like"/>
    <property type="match status" value="1"/>
</dbReference>
<dbReference type="SUPFAM" id="SSF160996">
    <property type="entry name" value="HI0933 insert domain-like"/>
    <property type="match status" value="1"/>
</dbReference>
<dbReference type="RefSeq" id="WP_034968514.1">
    <property type="nucleotide sequence ID" value="NZ_CP012542.1"/>
</dbReference>
<dbReference type="PRINTS" id="PR00411">
    <property type="entry name" value="PNDRDTASEI"/>
</dbReference>
<evidence type="ECO:0000256" key="2">
    <source>
        <dbReference type="ARBA" id="ARBA00022630"/>
    </source>
</evidence>
<feature type="domain" description="RsdA/BaiN/AoA(So)-like Rossmann fold-like" evidence="4">
    <location>
        <begin position="4"/>
        <end position="367"/>
    </location>
</feature>
<dbReference type="InterPro" id="IPR004792">
    <property type="entry name" value="BaiN-like"/>
</dbReference>
<sequence>MIYDILIIGGGASGLFLAANLKGKNVAILEKNSSAGKKILASGGGRCNITNRHINPKNYLADENFIKQALDDLSFKDILDFFSQVKFKEQKNSQFFSDSSSKAVLNALLSKIRAEIFYNADVIKADKIGDIFEISTKDDKKFMAKNLVIATGGASYKALGASDIGLKIASDFGLKINKFEPALVGFTVQKDEFWFKNLSGVCFEAEILLGERKFSGDILFTHKGISGPAILNTSLFWKKGQMSINFLPNFNKSGLVCGKKQLSSVLNLPKSFVVEFLKSQGLKDMAFNNYDNTQKELVYRLFKYDFAPAGTFGFERAEVSRGGVCTTELNENFQSKNVKNLYFIGEVLDVTGMLGGYNLHFAFASAKQILKALA</sequence>
<evidence type="ECO:0000313" key="7">
    <source>
        <dbReference type="Proteomes" id="UP000503264"/>
    </source>
</evidence>
<dbReference type="Pfam" id="PF22780">
    <property type="entry name" value="HI0933_like_1st"/>
    <property type="match status" value="1"/>
</dbReference>
<dbReference type="NCBIfam" id="TIGR00275">
    <property type="entry name" value="aminoacetone oxidase family FAD-binding enzyme"/>
    <property type="match status" value="1"/>
</dbReference>
<dbReference type="AlphaFoldDB" id="A0A6G5QEY0"/>
<dbReference type="Proteomes" id="UP000503264">
    <property type="component" value="Chromosome"/>
</dbReference>
<keyword evidence="7" id="KW-1185">Reference proteome</keyword>
<dbReference type="Pfam" id="PF03486">
    <property type="entry name" value="HI0933_like"/>
    <property type="match status" value="1"/>
</dbReference>
<dbReference type="InterPro" id="IPR036188">
    <property type="entry name" value="FAD/NAD-bd_sf"/>
</dbReference>
<evidence type="ECO:0000256" key="3">
    <source>
        <dbReference type="ARBA" id="ARBA00022827"/>
    </source>
</evidence>
<reference evidence="6 7" key="1">
    <citation type="submission" date="2016-07" db="EMBL/GenBank/DDBJ databases">
        <title>Comparative genomics of the Campylobacter concisus group.</title>
        <authorList>
            <person name="Miller W.G."/>
            <person name="Yee E."/>
            <person name="Chapman M.H."/>
            <person name="Huynh S."/>
            <person name="Bono J.L."/>
            <person name="On S.L.W."/>
            <person name="StLeger J."/>
            <person name="Foster G."/>
            <person name="Parker C.T."/>
        </authorList>
    </citation>
    <scope>NUCLEOTIDE SEQUENCE [LARGE SCALE GENOMIC DNA]</scope>
    <source>
        <strain evidence="6 7">CCUG 21559</strain>
    </source>
</reference>
<dbReference type="Gene3D" id="3.50.50.60">
    <property type="entry name" value="FAD/NAD(P)-binding domain"/>
    <property type="match status" value="1"/>
</dbReference>
<feature type="domain" description="RsdA/BaiN/AoA(So)-like insert" evidence="5">
    <location>
        <begin position="180"/>
        <end position="319"/>
    </location>
</feature>
<dbReference type="InterPro" id="IPR023166">
    <property type="entry name" value="BaiN-like_dom_sf"/>
</dbReference>
<dbReference type="InterPro" id="IPR057661">
    <property type="entry name" value="RsdA/BaiN/AoA(So)_Rossmann"/>
</dbReference>
<accession>A0A6G5QEY0</accession>
<proteinExistence type="predicted"/>
<dbReference type="EMBL" id="CP012542">
    <property type="protein sequence ID" value="QCD44228.1"/>
    <property type="molecule type" value="Genomic_DNA"/>
</dbReference>
<evidence type="ECO:0000259" key="5">
    <source>
        <dbReference type="Pfam" id="PF22780"/>
    </source>
</evidence>
<protein>
    <submittedName>
        <fullName evidence="6">Flavoprotein, HI0933 family</fullName>
    </submittedName>
</protein>
<evidence type="ECO:0000259" key="4">
    <source>
        <dbReference type="Pfam" id="PF03486"/>
    </source>
</evidence>
<name>A0A6G5QEY0_9BACT</name>
<dbReference type="InterPro" id="IPR055178">
    <property type="entry name" value="RsdA/BaiN/AoA(So)-like_dom"/>
</dbReference>